<evidence type="ECO:0000259" key="1">
    <source>
        <dbReference type="Pfam" id="PF21666"/>
    </source>
</evidence>
<dbReference type="Proteomes" id="UP000054771">
    <property type="component" value="Unassembled WGS sequence"/>
</dbReference>
<dbReference type="PANTHER" id="PTHR33119">
    <property type="entry name" value="IFI3P"/>
    <property type="match status" value="1"/>
</dbReference>
<dbReference type="AlphaFoldDB" id="A0A0U5GKY3"/>
<proteinExistence type="predicted"/>
<dbReference type="STRING" id="454130.A0A0U5GKY3"/>
<dbReference type="InterPro" id="IPR025340">
    <property type="entry name" value="DUF4246"/>
</dbReference>
<protein>
    <recommendedName>
        <fullName evidence="1">DUF4246 domain-containing protein</fullName>
    </recommendedName>
</protein>
<dbReference type="OrthoDB" id="4366417at2759"/>
<dbReference type="EMBL" id="CDMC01000002">
    <property type="protein sequence ID" value="CEN59518.1"/>
    <property type="molecule type" value="Genomic_DNA"/>
</dbReference>
<reference evidence="3" key="1">
    <citation type="journal article" date="2016" name="Genome Announc.">
        <title>Draft genome sequences of fungus Aspergillus calidoustus.</title>
        <authorList>
            <person name="Horn F."/>
            <person name="Linde J."/>
            <person name="Mattern D.J."/>
            <person name="Walther G."/>
            <person name="Guthke R."/>
            <person name="Scherlach K."/>
            <person name="Martin K."/>
            <person name="Brakhage A.A."/>
            <person name="Petzke L."/>
            <person name="Valiante V."/>
        </authorList>
    </citation>
    <scope>NUCLEOTIDE SEQUENCE [LARGE SCALE GENOMIC DNA]</scope>
    <source>
        <strain evidence="3">SF006504</strain>
    </source>
</reference>
<name>A0A0U5GKY3_ASPCI</name>
<keyword evidence="3" id="KW-1185">Reference proteome</keyword>
<sequence length="135" mass="15827">MSKEIDEIGLPAFSLPLDYAPDASFPNALMIDDADSFARLDTYRETLMRQAMNSIIDKPEWYRKVFDDEITAKWRQEVADSGKDISPKMMDWIIQELRWKADYFDKHGAIMAFDNSSSYPIRRSHQSCNRSYETR</sequence>
<dbReference type="Pfam" id="PF21666">
    <property type="entry name" value="DUF4246_N"/>
    <property type="match status" value="1"/>
</dbReference>
<gene>
    <name evidence="2" type="ORF">ASPCAL01968</name>
</gene>
<dbReference type="InterPro" id="IPR049207">
    <property type="entry name" value="DUF4246_N"/>
</dbReference>
<accession>A0A0U5GKY3</accession>
<dbReference type="PANTHER" id="PTHR33119:SF1">
    <property type="entry name" value="FE2OG DIOXYGENASE DOMAIN-CONTAINING PROTEIN"/>
    <property type="match status" value="1"/>
</dbReference>
<evidence type="ECO:0000313" key="3">
    <source>
        <dbReference type="Proteomes" id="UP000054771"/>
    </source>
</evidence>
<feature type="domain" description="DUF4246" evidence="1">
    <location>
        <begin position="10"/>
        <end position="77"/>
    </location>
</feature>
<organism evidence="2 3">
    <name type="scientific">Aspergillus calidoustus</name>
    <dbReference type="NCBI Taxonomy" id="454130"/>
    <lineage>
        <taxon>Eukaryota</taxon>
        <taxon>Fungi</taxon>
        <taxon>Dikarya</taxon>
        <taxon>Ascomycota</taxon>
        <taxon>Pezizomycotina</taxon>
        <taxon>Eurotiomycetes</taxon>
        <taxon>Eurotiomycetidae</taxon>
        <taxon>Eurotiales</taxon>
        <taxon>Aspergillaceae</taxon>
        <taxon>Aspergillus</taxon>
        <taxon>Aspergillus subgen. Nidulantes</taxon>
    </lineage>
</organism>
<evidence type="ECO:0000313" key="2">
    <source>
        <dbReference type="EMBL" id="CEN59518.1"/>
    </source>
</evidence>